<proteinExistence type="inferred from homology"/>
<evidence type="ECO:0000256" key="3">
    <source>
        <dbReference type="ARBA" id="ARBA00007571"/>
    </source>
</evidence>
<evidence type="ECO:0000256" key="6">
    <source>
        <dbReference type="ARBA" id="ARBA00022605"/>
    </source>
</evidence>
<name>A0A1T4WQJ3_9GAMM</name>
<sequence>MIGRCRVKVCGLTSVADALMVSAAGADALGLVFYPNSKRYVSIEQAAAICTAVPPFVATVGLFLDAEACWVEQVLAAVPLTLLQFHGSETPAYCAQFQRPYIKAVGMKGLTARGGFAAYADQYLDAQGFLVDSHAPGAAGGTGEIFDWTQVPQDYPKPIILAGGLTPDNLAEAIRLSRVYAVDVSSGVEARPGIKDAAKVWAFIKKANADSA</sequence>
<dbReference type="Proteomes" id="UP000190460">
    <property type="component" value="Unassembled WGS sequence"/>
</dbReference>
<feature type="domain" description="N-(5'phosphoribosyl) anthranilate isomerase (PRAI)" evidence="11">
    <location>
        <begin position="7"/>
        <end position="205"/>
    </location>
</feature>
<dbReference type="NCBIfam" id="NF002299">
    <property type="entry name" value="PRK01222.1-6"/>
    <property type="match status" value="1"/>
</dbReference>
<comment type="catalytic activity">
    <reaction evidence="1 10">
        <text>N-(5-phospho-beta-D-ribosyl)anthranilate = 1-(2-carboxyphenylamino)-1-deoxy-D-ribulose 5-phosphate</text>
        <dbReference type="Rhea" id="RHEA:21540"/>
        <dbReference type="ChEBI" id="CHEBI:18277"/>
        <dbReference type="ChEBI" id="CHEBI:58613"/>
        <dbReference type="EC" id="5.3.1.24"/>
    </reaction>
</comment>
<evidence type="ECO:0000313" key="12">
    <source>
        <dbReference type="EMBL" id="SKA79630.1"/>
    </source>
</evidence>
<dbReference type="InterPro" id="IPR044643">
    <property type="entry name" value="TrpF_fam"/>
</dbReference>
<organism evidence="12 13">
    <name type="scientific">Thiothrix eikelboomii</name>
    <dbReference type="NCBI Taxonomy" id="92487"/>
    <lineage>
        <taxon>Bacteria</taxon>
        <taxon>Pseudomonadati</taxon>
        <taxon>Pseudomonadota</taxon>
        <taxon>Gammaproteobacteria</taxon>
        <taxon>Thiotrichales</taxon>
        <taxon>Thiotrichaceae</taxon>
        <taxon>Thiothrix</taxon>
    </lineage>
</organism>
<reference evidence="12 13" key="1">
    <citation type="submission" date="2017-02" db="EMBL/GenBank/DDBJ databases">
        <authorList>
            <person name="Peterson S.W."/>
        </authorList>
    </citation>
    <scope>NUCLEOTIDE SEQUENCE [LARGE SCALE GENOMIC DNA]</scope>
    <source>
        <strain evidence="12 13">ATCC 49788</strain>
    </source>
</reference>
<dbReference type="SUPFAM" id="SSF51366">
    <property type="entry name" value="Ribulose-phoshate binding barrel"/>
    <property type="match status" value="1"/>
</dbReference>
<dbReference type="AlphaFoldDB" id="A0A1T4WQJ3"/>
<dbReference type="EC" id="5.3.1.24" evidence="4 10"/>
<dbReference type="PANTHER" id="PTHR42894:SF1">
    <property type="entry name" value="N-(5'-PHOSPHORIBOSYL)ANTHRANILATE ISOMERASE"/>
    <property type="match status" value="1"/>
</dbReference>
<dbReference type="InterPro" id="IPR001240">
    <property type="entry name" value="PRAI_dom"/>
</dbReference>
<dbReference type="FunFam" id="3.20.20.70:FF:000075">
    <property type="entry name" value="Tryptophan biosynthesis protein TRP1"/>
    <property type="match status" value="1"/>
</dbReference>
<evidence type="ECO:0000313" key="13">
    <source>
        <dbReference type="Proteomes" id="UP000190460"/>
    </source>
</evidence>
<dbReference type="PANTHER" id="PTHR42894">
    <property type="entry name" value="N-(5'-PHOSPHORIBOSYL)ANTHRANILATE ISOMERASE"/>
    <property type="match status" value="1"/>
</dbReference>
<keyword evidence="6 10" id="KW-0028">Amino-acid biosynthesis</keyword>
<dbReference type="RefSeq" id="WP_234975851.1">
    <property type="nucleotide sequence ID" value="NZ_FUYB01000008.1"/>
</dbReference>
<gene>
    <name evidence="10" type="primary">trpF</name>
    <name evidence="12" type="ORF">SAMN02745130_02039</name>
</gene>
<evidence type="ECO:0000256" key="10">
    <source>
        <dbReference type="HAMAP-Rule" id="MF_00135"/>
    </source>
</evidence>
<keyword evidence="13" id="KW-1185">Reference proteome</keyword>
<dbReference type="UniPathway" id="UPA00035">
    <property type="reaction ID" value="UER00042"/>
</dbReference>
<evidence type="ECO:0000256" key="2">
    <source>
        <dbReference type="ARBA" id="ARBA00004664"/>
    </source>
</evidence>
<evidence type="ECO:0000256" key="1">
    <source>
        <dbReference type="ARBA" id="ARBA00001164"/>
    </source>
</evidence>
<dbReference type="NCBIfam" id="NF002298">
    <property type="entry name" value="PRK01222.1-4"/>
    <property type="match status" value="1"/>
</dbReference>
<evidence type="ECO:0000256" key="4">
    <source>
        <dbReference type="ARBA" id="ARBA00012572"/>
    </source>
</evidence>
<dbReference type="EMBL" id="FUYB01000008">
    <property type="protein sequence ID" value="SKA79630.1"/>
    <property type="molecule type" value="Genomic_DNA"/>
</dbReference>
<protein>
    <recommendedName>
        <fullName evidence="5 10">N-(5'-phosphoribosyl)anthranilate isomerase</fullName>
        <shortName evidence="10">PRAI</shortName>
        <ecNumber evidence="4 10">5.3.1.24</ecNumber>
    </recommendedName>
</protein>
<keyword evidence="9 10" id="KW-0413">Isomerase</keyword>
<dbReference type="GO" id="GO:0000162">
    <property type="term" value="P:L-tryptophan biosynthetic process"/>
    <property type="evidence" value="ECO:0007669"/>
    <property type="project" value="UniProtKB-UniRule"/>
</dbReference>
<dbReference type="InterPro" id="IPR013785">
    <property type="entry name" value="Aldolase_TIM"/>
</dbReference>
<evidence type="ECO:0000256" key="5">
    <source>
        <dbReference type="ARBA" id="ARBA00022272"/>
    </source>
</evidence>
<evidence type="ECO:0000256" key="7">
    <source>
        <dbReference type="ARBA" id="ARBA00022822"/>
    </source>
</evidence>
<evidence type="ECO:0000259" key="11">
    <source>
        <dbReference type="Pfam" id="PF00697"/>
    </source>
</evidence>
<accession>A0A1T4WQJ3</accession>
<dbReference type="Gene3D" id="3.20.20.70">
    <property type="entry name" value="Aldolase class I"/>
    <property type="match status" value="1"/>
</dbReference>
<dbReference type="GO" id="GO:0004640">
    <property type="term" value="F:phosphoribosylanthranilate isomerase activity"/>
    <property type="evidence" value="ECO:0007669"/>
    <property type="project" value="UniProtKB-UniRule"/>
</dbReference>
<evidence type="ECO:0000256" key="8">
    <source>
        <dbReference type="ARBA" id="ARBA00023141"/>
    </source>
</evidence>
<keyword evidence="8 10" id="KW-0057">Aromatic amino acid biosynthesis</keyword>
<dbReference type="Pfam" id="PF00697">
    <property type="entry name" value="PRAI"/>
    <property type="match status" value="1"/>
</dbReference>
<evidence type="ECO:0000256" key="9">
    <source>
        <dbReference type="ARBA" id="ARBA00023235"/>
    </source>
</evidence>
<dbReference type="CDD" id="cd00405">
    <property type="entry name" value="PRAI"/>
    <property type="match status" value="1"/>
</dbReference>
<dbReference type="InterPro" id="IPR011060">
    <property type="entry name" value="RibuloseP-bd_barrel"/>
</dbReference>
<comment type="similarity">
    <text evidence="3 10">Belongs to the TrpF family.</text>
</comment>
<comment type="pathway">
    <text evidence="2 10">Amino-acid biosynthesis; L-tryptophan biosynthesis; L-tryptophan from chorismate: step 3/5.</text>
</comment>
<keyword evidence="7 10" id="KW-0822">Tryptophan biosynthesis</keyword>
<dbReference type="HAMAP" id="MF_00135">
    <property type="entry name" value="PRAI"/>
    <property type="match status" value="1"/>
</dbReference>
<dbReference type="STRING" id="92487.SAMN02745130_02039"/>